<evidence type="ECO:0000256" key="1">
    <source>
        <dbReference type="SAM" id="MobiDB-lite"/>
    </source>
</evidence>
<name>A0A564YWY2_HYMDI</name>
<dbReference type="Proteomes" id="UP000321570">
    <property type="component" value="Unassembled WGS sequence"/>
</dbReference>
<dbReference type="EMBL" id="CABIJS010000444">
    <property type="protein sequence ID" value="VUZ51791.1"/>
    <property type="molecule type" value="Genomic_DNA"/>
</dbReference>
<gene>
    <name evidence="2" type="ORF">WMSIL1_LOCUS10517</name>
</gene>
<evidence type="ECO:0000313" key="3">
    <source>
        <dbReference type="Proteomes" id="UP000321570"/>
    </source>
</evidence>
<reference evidence="2 3" key="1">
    <citation type="submission" date="2019-07" db="EMBL/GenBank/DDBJ databases">
        <authorList>
            <person name="Jastrzebski P J."/>
            <person name="Paukszto L."/>
            <person name="Jastrzebski P J."/>
        </authorList>
    </citation>
    <scope>NUCLEOTIDE SEQUENCE [LARGE SCALE GENOMIC DNA]</scope>
    <source>
        <strain evidence="2 3">WMS-il1</strain>
    </source>
</reference>
<sequence length="98" mass="10874">MVSLVTTSEEKYPALEPVTVFPLGYRDQYSPQSSALSMAITAFGSERMENLCGLKFRNARFITRPASESGYLGSQPKESGKLHTKRNPVTSPIVNNYQ</sequence>
<organism evidence="2 3">
    <name type="scientific">Hymenolepis diminuta</name>
    <name type="common">Rat tapeworm</name>
    <dbReference type="NCBI Taxonomy" id="6216"/>
    <lineage>
        <taxon>Eukaryota</taxon>
        <taxon>Metazoa</taxon>
        <taxon>Spiralia</taxon>
        <taxon>Lophotrochozoa</taxon>
        <taxon>Platyhelminthes</taxon>
        <taxon>Cestoda</taxon>
        <taxon>Eucestoda</taxon>
        <taxon>Cyclophyllidea</taxon>
        <taxon>Hymenolepididae</taxon>
        <taxon>Hymenolepis</taxon>
    </lineage>
</organism>
<accession>A0A564YWY2</accession>
<feature type="compositionally biased region" description="Polar residues" evidence="1">
    <location>
        <begin position="87"/>
        <end position="98"/>
    </location>
</feature>
<dbReference type="AlphaFoldDB" id="A0A564YWY2"/>
<evidence type="ECO:0000313" key="2">
    <source>
        <dbReference type="EMBL" id="VUZ51791.1"/>
    </source>
</evidence>
<proteinExistence type="predicted"/>
<protein>
    <submittedName>
        <fullName evidence="2">Uncharacterized protein</fullName>
    </submittedName>
</protein>
<feature type="region of interest" description="Disordered" evidence="1">
    <location>
        <begin position="67"/>
        <end position="98"/>
    </location>
</feature>
<keyword evidence="3" id="KW-1185">Reference proteome</keyword>